<dbReference type="InterPro" id="IPR029061">
    <property type="entry name" value="THDP-binding"/>
</dbReference>
<evidence type="ECO:0000313" key="5">
    <source>
        <dbReference type="EMBL" id="VAV86230.1"/>
    </source>
</evidence>
<comment type="cofactor">
    <cofactor evidence="1">
        <name>thiamine diphosphate</name>
        <dbReference type="ChEBI" id="CHEBI:58937"/>
    </cofactor>
</comment>
<keyword evidence="3" id="KW-0786">Thiamine pyrophosphate</keyword>
<dbReference type="Pfam" id="PF02779">
    <property type="entry name" value="Transket_pyr"/>
    <property type="match status" value="1"/>
</dbReference>
<dbReference type="AlphaFoldDB" id="A0A3B0QY15"/>
<dbReference type="InterPro" id="IPR005475">
    <property type="entry name" value="Transketolase-like_Pyr-bd"/>
</dbReference>
<keyword evidence="2" id="KW-0560">Oxidoreductase</keyword>
<proteinExistence type="predicted"/>
<dbReference type="InterPro" id="IPR001017">
    <property type="entry name" value="DH_E1"/>
</dbReference>
<evidence type="ECO:0000256" key="1">
    <source>
        <dbReference type="ARBA" id="ARBA00001964"/>
    </source>
</evidence>
<dbReference type="SUPFAM" id="SSF52922">
    <property type="entry name" value="TK C-terminal domain-like"/>
    <property type="match status" value="1"/>
</dbReference>
<evidence type="ECO:0000256" key="2">
    <source>
        <dbReference type="ARBA" id="ARBA00023002"/>
    </source>
</evidence>
<feature type="domain" description="Transketolase-like pyrimidine-binding" evidence="4">
    <location>
        <begin position="351"/>
        <end position="524"/>
    </location>
</feature>
<dbReference type="SMART" id="SM00861">
    <property type="entry name" value="Transket_pyr"/>
    <property type="match status" value="1"/>
</dbReference>
<dbReference type="Gene3D" id="3.40.50.920">
    <property type="match status" value="1"/>
</dbReference>
<dbReference type="EMBL" id="UOEB01000307">
    <property type="protein sequence ID" value="VAV86230.1"/>
    <property type="molecule type" value="Genomic_DNA"/>
</dbReference>
<dbReference type="SUPFAM" id="SSF52518">
    <property type="entry name" value="Thiamin diphosphate-binding fold (THDP-binding)"/>
    <property type="match status" value="2"/>
</dbReference>
<dbReference type="PANTHER" id="PTHR43257:SF2">
    <property type="entry name" value="PYRUVATE DEHYDROGENASE E1 COMPONENT SUBUNIT BETA"/>
    <property type="match status" value="1"/>
</dbReference>
<dbReference type="FunFam" id="3.40.50.970:FF:000001">
    <property type="entry name" value="Pyruvate dehydrogenase E1 beta subunit"/>
    <property type="match status" value="1"/>
</dbReference>
<keyword evidence="5" id="KW-0670">Pyruvate</keyword>
<dbReference type="CDD" id="cd07036">
    <property type="entry name" value="TPP_PYR_E1-PDHc-beta_like"/>
    <property type="match status" value="1"/>
</dbReference>
<reference evidence="5" key="1">
    <citation type="submission" date="2018-06" db="EMBL/GenBank/DDBJ databases">
        <authorList>
            <person name="Zhirakovskaya E."/>
        </authorList>
    </citation>
    <scope>NUCLEOTIDE SEQUENCE</scope>
</reference>
<dbReference type="Gene3D" id="3.40.50.970">
    <property type="match status" value="2"/>
</dbReference>
<dbReference type="PANTHER" id="PTHR43257">
    <property type="entry name" value="PYRUVATE DEHYDROGENASE E1 COMPONENT BETA SUBUNIT"/>
    <property type="match status" value="1"/>
</dbReference>
<dbReference type="InterPro" id="IPR009014">
    <property type="entry name" value="Transketo_C/PFOR_II"/>
</dbReference>
<evidence type="ECO:0000259" key="4">
    <source>
        <dbReference type="SMART" id="SM00861"/>
    </source>
</evidence>
<sequence length="668" mass="75207">MSSTASTKQLINYDKRNLNRNTLVSLYKNMLKPRMIEEKMLILLRQGKISKWFSGIGQEAISVGVTMAMQKDEYILPMHRNLGVFTTREIPLYRLFSQWQGKANGFTKGRDRSFHFGTQEFNIIGMISHLGPQLGVADGIALANLLKNKKQVTAVFTGEGGTSEGDFHEALNVASVWKLPVIFCVENNGYGLSTPTSEQFNCKHIADKGKGYGIESFIIDGNNIIEVYSKVMKLTESIRKRPRPILIEFKTFRMRGHEEASGTKYVPKSLLNEWAAKDPILNYVNYLFKEKVLTEKEDTEIKANISKEINENLKKAFDEVEVKASITTELNDVYKSFVYQEVKSNKKIKELRFVDAISDGLRQSMKQHKGLVIMGQDIADYGGVFKITDGFLKEFGKERVRNTPICESAIIEAAMGLSICGIKSVVELQFADFVTSGFNPVVNYLAKSYYRWNQNADVVLRMPCGAGVAAGPFHSQTNEAWFTKTPGLKVVYPAFPYDAKGLLATAINDPNPVMFFEHKALYRTIRQEVPTDYYTLPFGKASLLREGNQVTIVSYGAAVHWALDTLDKNPDINADVIDLRSLQPLDTETIFKSVNKTGRAIILQEDSMFGGIASDISALIMEHCFEHLDAPVKRVASLETPIPFVSQLEDQYLAKNRFEIVLKELLKY</sequence>
<name>A0A3B0QY15_9ZZZZ</name>
<dbReference type="InterPro" id="IPR033248">
    <property type="entry name" value="Transketolase_C"/>
</dbReference>
<accession>A0A3B0QY15</accession>
<dbReference type="Pfam" id="PF00676">
    <property type="entry name" value="E1_dh"/>
    <property type="match status" value="1"/>
</dbReference>
<protein>
    <submittedName>
        <fullName evidence="5">TTP-dependent protein, related to E1 component of pyruvate/2-oxoglutarate/acetoin dehydrogenase</fullName>
    </submittedName>
</protein>
<dbReference type="CDD" id="cd02000">
    <property type="entry name" value="TPP_E1_PDC_ADC_BCADC"/>
    <property type="match status" value="1"/>
</dbReference>
<gene>
    <name evidence="5" type="ORF">MNBD_BACTEROID02-882</name>
</gene>
<organism evidence="5">
    <name type="scientific">hydrothermal vent metagenome</name>
    <dbReference type="NCBI Taxonomy" id="652676"/>
    <lineage>
        <taxon>unclassified sequences</taxon>
        <taxon>metagenomes</taxon>
        <taxon>ecological metagenomes</taxon>
    </lineage>
</organism>
<dbReference type="GO" id="GO:0016624">
    <property type="term" value="F:oxidoreductase activity, acting on the aldehyde or oxo group of donors, disulfide as acceptor"/>
    <property type="evidence" value="ECO:0007669"/>
    <property type="project" value="InterPro"/>
</dbReference>
<dbReference type="FunFam" id="3.40.50.920:FF:000001">
    <property type="entry name" value="Pyruvate dehydrogenase E1 beta subunit"/>
    <property type="match status" value="1"/>
</dbReference>
<evidence type="ECO:0000256" key="3">
    <source>
        <dbReference type="ARBA" id="ARBA00023052"/>
    </source>
</evidence>
<dbReference type="Pfam" id="PF02780">
    <property type="entry name" value="Transketolase_C"/>
    <property type="match status" value="1"/>
</dbReference>